<dbReference type="EMBL" id="JH993800">
    <property type="protein sequence ID" value="ELQ76963.1"/>
    <property type="molecule type" value="Genomic_DNA"/>
</dbReference>
<sequence>MKLSEIDMISGKKVILNKECEYFERKSSDFDVNYSHVDSLKHVALKKVKWLAINKILALEKVTIATYKEIEFENELSVLLIYVLFR</sequence>
<gene>
    <name evidence="1" type="ORF">THOM_0039</name>
</gene>
<dbReference type="VEuPathDB" id="MicrosporidiaDB:THOM_0039"/>
<reference evidence="1 2" key="1">
    <citation type="journal article" date="2012" name="PLoS Pathog.">
        <title>The genome of the obligate intracellular parasite Trachipleistophora hominis: new insights into microsporidian genome dynamics and reductive evolution.</title>
        <authorList>
            <person name="Heinz E."/>
            <person name="Williams T.A."/>
            <person name="Nakjang S."/>
            <person name="Noel C.J."/>
            <person name="Swan D.C."/>
            <person name="Goldberg A.V."/>
            <person name="Harris S.R."/>
            <person name="Weinmaier T."/>
            <person name="Markert S."/>
            <person name="Becher D."/>
            <person name="Bernhardt J."/>
            <person name="Dagan T."/>
            <person name="Hacker C."/>
            <person name="Lucocq J.M."/>
            <person name="Schweder T."/>
            <person name="Rattei T."/>
            <person name="Hall N."/>
            <person name="Hirt R.P."/>
            <person name="Embley T.M."/>
        </authorList>
    </citation>
    <scope>NUCLEOTIDE SEQUENCE [LARGE SCALE GENOMIC DNA]</scope>
</reference>
<dbReference type="HOGENOM" id="CLU_2499465_0_0_1"/>
<accession>L7JZS2</accession>
<evidence type="ECO:0000313" key="1">
    <source>
        <dbReference type="EMBL" id="ELQ76963.1"/>
    </source>
</evidence>
<protein>
    <submittedName>
        <fullName evidence="1">Putative LRR containing protein</fullName>
    </submittedName>
</protein>
<dbReference type="InParanoid" id="L7JZS2"/>
<dbReference type="Proteomes" id="UP000011185">
    <property type="component" value="Unassembled WGS sequence"/>
</dbReference>
<proteinExistence type="predicted"/>
<dbReference type="AlphaFoldDB" id="L7JZS2"/>
<name>L7JZS2_TRAHO</name>
<organism evidence="1 2">
    <name type="scientific">Trachipleistophora hominis</name>
    <name type="common">Microsporidian parasite</name>
    <dbReference type="NCBI Taxonomy" id="72359"/>
    <lineage>
        <taxon>Eukaryota</taxon>
        <taxon>Fungi</taxon>
        <taxon>Fungi incertae sedis</taxon>
        <taxon>Microsporidia</taxon>
        <taxon>Pleistophoridae</taxon>
        <taxon>Trachipleistophora</taxon>
    </lineage>
</organism>
<evidence type="ECO:0000313" key="2">
    <source>
        <dbReference type="Proteomes" id="UP000011185"/>
    </source>
</evidence>
<keyword evidence="2" id="KW-1185">Reference proteome</keyword>